<name>A0A168P8T4_ABSGL</name>
<reference evidence="8" key="1">
    <citation type="submission" date="2016-04" db="EMBL/GenBank/DDBJ databases">
        <authorList>
            <person name="Evans L.H."/>
            <person name="Alamgir A."/>
            <person name="Owens N."/>
            <person name="Weber N.D."/>
            <person name="Virtaneva K."/>
            <person name="Barbian K."/>
            <person name="Babar A."/>
            <person name="Rosenke K."/>
        </authorList>
    </citation>
    <scope>NUCLEOTIDE SEQUENCE [LARGE SCALE GENOMIC DNA]</scope>
    <source>
        <strain evidence="8">CBS 101.48</strain>
    </source>
</reference>
<protein>
    <submittedName>
        <fullName evidence="8">Uncharacterized protein</fullName>
    </submittedName>
</protein>
<dbReference type="STRING" id="4829.A0A168P8T4"/>
<feature type="region of interest" description="Disordered" evidence="5">
    <location>
        <begin position="573"/>
        <end position="598"/>
    </location>
</feature>
<dbReference type="AlphaFoldDB" id="A0A168P8T4"/>
<dbReference type="GO" id="GO:0006979">
    <property type="term" value="P:response to oxidative stress"/>
    <property type="evidence" value="ECO:0007669"/>
    <property type="project" value="InterPro"/>
</dbReference>
<dbReference type="SUPFAM" id="SSF50978">
    <property type="entry name" value="WD40 repeat-like"/>
    <property type="match status" value="1"/>
</dbReference>
<keyword evidence="4" id="KW-0853">WD repeat</keyword>
<dbReference type="PROSITE" id="PS50294">
    <property type="entry name" value="WD_REPEATS_REGION"/>
    <property type="match status" value="1"/>
</dbReference>
<comment type="subcellular location">
    <subcellularLocation>
        <location evidence="1">Cytoplasm</location>
    </subcellularLocation>
</comment>
<dbReference type="SMART" id="SM00320">
    <property type="entry name" value="WD40"/>
    <property type="match status" value="4"/>
</dbReference>
<feature type="region of interest" description="Disordered" evidence="5">
    <location>
        <begin position="71"/>
        <end position="173"/>
    </location>
</feature>
<feature type="compositionally biased region" description="Low complexity" evidence="5">
    <location>
        <begin position="71"/>
        <end position="107"/>
    </location>
</feature>
<feature type="compositionally biased region" description="Low complexity" evidence="5">
    <location>
        <begin position="155"/>
        <end position="173"/>
    </location>
</feature>
<dbReference type="PROSITE" id="PS50082">
    <property type="entry name" value="WD_REPEATS_2"/>
    <property type="match status" value="1"/>
</dbReference>
<gene>
    <name evidence="8" type="primary">ABSGL_07717.1 scaffold 9091</name>
</gene>
<feature type="domain" description="Svf1-like N-terminal" evidence="6">
    <location>
        <begin position="755"/>
        <end position="911"/>
    </location>
</feature>
<dbReference type="InterPro" id="IPR015943">
    <property type="entry name" value="WD40/YVTN_repeat-like_dom_sf"/>
</dbReference>
<dbReference type="InterPro" id="IPR051385">
    <property type="entry name" value="Ceramide-binding_SVF1"/>
</dbReference>
<feature type="region of interest" description="Disordered" evidence="5">
    <location>
        <begin position="613"/>
        <end position="639"/>
    </location>
</feature>
<evidence type="ECO:0000259" key="7">
    <source>
        <dbReference type="Pfam" id="PF17187"/>
    </source>
</evidence>
<dbReference type="Pfam" id="PF08622">
    <property type="entry name" value="Svf1"/>
    <property type="match status" value="1"/>
</dbReference>
<proteinExistence type="inferred from homology"/>
<evidence type="ECO:0000313" key="8">
    <source>
        <dbReference type="EMBL" id="SAM01962.1"/>
    </source>
</evidence>
<dbReference type="PANTHER" id="PTHR47107">
    <property type="entry name" value="SVF1-LIKE PROTEIN YDR222W-RELATED"/>
    <property type="match status" value="1"/>
</dbReference>
<feature type="compositionally biased region" description="Polar residues" evidence="5">
    <location>
        <begin position="108"/>
        <end position="153"/>
    </location>
</feature>
<dbReference type="EMBL" id="LT553633">
    <property type="protein sequence ID" value="SAM01962.1"/>
    <property type="molecule type" value="Genomic_DNA"/>
</dbReference>
<dbReference type="Gene3D" id="2.130.10.10">
    <property type="entry name" value="YVTN repeat-like/Quinoprotein amine dehydrogenase"/>
    <property type="match status" value="1"/>
</dbReference>
<dbReference type="SUPFAM" id="SSF159245">
    <property type="entry name" value="AttH-like"/>
    <property type="match status" value="1"/>
</dbReference>
<feature type="repeat" description="WD" evidence="4">
    <location>
        <begin position="455"/>
        <end position="488"/>
    </location>
</feature>
<evidence type="ECO:0000256" key="1">
    <source>
        <dbReference type="ARBA" id="ARBA00004496"/>
    </source>
</evidence>
<evidence type="ECO:0000313" key="9">
    <source>
        <dbReference type="Proteomes" id="UP000078561"/>
    </source>
</evidence>
<organism evidence="8">
    <name type="scientific">Absidia glauca</name>
    <name type="common">Pin mould</name>
    <dbReference type="NCBI Taxonomy" id="4829"/>
    <lineage>
        <taxon>Eukaryota</taxon>
        <taxon>Fungi</taxon>
        <taxon>Fungi incertae sedis</taxon>
        <taxon>Mucoromycota</taxon>
        <taxon>Mucoromycotina</taxon>
        <taxon>Mucoromycetes</taxon>
        <taxon>Mucorales</taxon>
        <taxon>Cunninghamellaceae</taxon>
        <taxon>Absidia</taxon>
    </lineage>
</organism>
<evidence type="ECO:0000256" key="3">
    <source>
        <dbReference type="ARBA" id="ARBA00022490"/>
    </source>
</evidence>
<keyword evidence="3" id="KW-0963">Cytoplasm</keyword>
<dbReference type="Pfam" id="PF00400">
    <property type="entry name" value="WD40"/>
    <property type="match status" value="3"/>
</dbReference>
<dbReference type="OrthoDB" id="2590239at2759"/>
<dbReference type="PANTHER" id="PTHR47107:SF1">
    <property type="entry name" value="CERAMIDE-BINDING PROTEIN SVF1-RELATED"/>
    <property type="match status" value="1"/>
</dbReference>
<dbReference type="InterPro" id="IPR033394">
    <property type="entry name" value="Svf1-like_C"/>
</dbReference>
<keyword evidence="9" id="KW-1185">Reference proteome</keyword>
<accession>A0A168P8T4</accession>
<comment type="similarity">
    <text evidence="2">Belongs to the SVF1 family.</text>
</comment>
<dbReference type="Pfam" id="PF17187">
    <property type="entry name" value="Svf1_C"/>
    <property type="match status" value="1"/>
</dbReference>
<dbReference type="Proteomes" id="UP000078561">
    <property type="component" value="Unassembled WGS sequence"/>
</dbReference>
<sequence length="1082" mass="120639">MVGHSWILFYNPSTPLSYPTSGSNNACDEFHTPEGIYRLERKWLIPYIIPHFATGTHVTIARNPPRVPMGSTLGLTTTRTTVNQTSSTTSSSISDIIYGSSSSTSLSGCQTDSVSPNGERNIHNGITTAQHSTDKSGSPTLNIPIASKSNRQHSLSKQSSQSSDLLSTSTTTPLSTIPTLSVESISNDKETSELSLATTLSNTGSFSSLFSGHWRNYHSDHHSPRPKSSLFKLKSSFIENVQTHATLSKILANRQRGDTFLFYNNGACFLWMDSKMKDFLTCITFSKTIPTCHDINKTTLANDRLDIVIGYTRFNKHGVLHNAKVTDIKWVPGSEDLFMVSFDDGAILILDRDREDQPLTPQQAKLSSDYEFIIGKPTYKHSQYNPVSFWYVNRNGITAMEFSKDGSLVAMVGSDGLLRIFDFAEERQVCRGTRHLFPSRRFTHALYIFRLYDIFSGYFGKLLCLAWSPDNNYILTGGQDDLITIWSLADQCIVARCQGHKSWVTSLAFDAQRCDEKVYRFASVGEDCKLILWDFSTSMLHKPKKHKHTLVSCILPHRDSSTGRSTRLSATFHLDSNGGMHHVPEAKRSDEDDNGQSDDTIIDATARSFCQPNTKSSRLLKRRPPHDDSPSSSNTGNGNHLNWTLAKKWPATIHPLMDKSRVPFLQPLATVTAHADPCTGIYFDSAYDDGVSNGDGDNNDDSDISQLSSTVSNVTGLGGTVESIKSVGETVTDGQYYGALSDKDLDWTLASGSSTENQVFYVTTRTGGFAFVQLIHSNIGIWNPTISFTCRFYDPSNNTNIFKNINMSKFELSEDKRSVKTDFFNITLDAEQQTYKVQITHPDLVVSLDFTRVDRGFKVGEGRTYLGGDQGSAAGYVSHKFWPRAQAKGTFIVDKQLHEVEGDGMFIHAIQGMQPQLIASNWNFVDFQAPEAALSMMQFQTTKQYGAVNINQGSLVLHDKLICVSIDNHVELLDLQKDEDTEYDIPQRIKLTWKGKTIKEDGVDEPTKDVSVEMIVTVKNLVDKIDVLAEIPWFLKKLVQTFVVKPYIYQWLDKATATITVGDQVVEVEGNCFQELVFVSGF</sequence>
<evidence type="ECO:0000256" key="2">
    <source>
        <dbReference type="ARBA" id="ARBA00009069"/>
    </source>
</evidence>
<dbReference type="InterPro" id="IPR001680">
    <property type="entry name" value="WD40_rpt"/>
</dbReference>
<dbReference type="InterPro" id="IPR013931">
    <property type="entry name" value="Svf1-like_N"/>
</dbReference>
<dbReference type="InterPro" id="IPR036322">
    <property type="entry name" value="WD40_repeat_dom_sf"/>
</dbReference>
<evidence type="ECO:0000256" key="5">
    <source>
        <dbReference type="SAM" id="MobiDB-lite"/>
    </source>
</evidence>
<dbReference type="InParanoid" id="A0A168P8T4"/>
<feature type="domain" description="Svf1-like C-terminal" evidence="7">
    <location>
        <begin position="913"/>
        <end position="1080"/>
    </location>
</feature>
<evidence type="ECO:0000259" key="6">
    <source>
        <dbReference type="Pfam" id="PF08622"/>
    </source>
</evidence>
<evidence type="ECO:0000256" key="4">
    <source>
        <dbReference type="PROSITE-ProRule" id="PRU00221"/>
    </source>
</evidence>
<dbReference type="GO" id="GO:0005737">
    <property type="term" value="C:cytoplasm"/>
    <property type="evidence" value="ECO:0007669"/>
    <property type="project" value="UniProtKB-SubCell"/>
</dbReference>